<keyword evidence="5 9" id="KW-0697">Rotamase</keyword>
<evidence type="ECO:0000256" key="1">
    <source>
        <dbReference type="ARBA" id="ARBA00000971"/>
    </source>
</evidence>
<evidence type="ECO:0000256" key="8">
    <source>
        <dbReference type="ARBA" id="ARBA00037071"/>
    </source>
</evidence>
<evidence type="ECO:0000313" key="12">
    <source>
        <dbReference type="EMBL" id="RCK77937.1"/>
    </source>
</evidence>
<evidence type="ECO:0000256" key="10">
    <source>
        <dbReference type="RuleBase" id="RU003915"/>
    </source>
</evidence>
<dbReference type="EMBL" id="QOQW01000030">
    <property type="protein sequence ID" value="RCK77937.1"/>
    <property type="molecule type" value="Genomic_DNA"/>
</dbReference>
<gene>
    <name evidence="12" type="ORF">OZSIB_1975</name>
</gene>
<name>A0A367ZJA7_9BACT</name>
<dbReference type="Gene3D" id="3.10.50.40">
    <property type="match status" value="1"/>
</dbReference>
<feature type="domain" description="PPIase FKBP-type" evidence="11">
    <location>
        <begin position="7"/>
        <end position="104"/>
    </location>
</feature>
<evidence type="ECO:0000256" key="2">
    <source>
        <dbReference type="ARBA" id="ARBA00004496"/>
    </source>
</evidence>
<dbReference type="InterPro" id="IPR001179">
    <property type="entry name" value="PPIase_FKBP_dom"/>
</dbReference>
<dbReference type="GO" id="GO:0003755">
    <property type="term" value="F:peptidyl-prolyl cis-trans isomerase activity"/>
    <property type="evidence" value="ECO:0007669"/>
    <property type="project" value="UniProtKB-UniRule"/>
</dbReference>
<protein>
    <recommendedName>
        <fullName evidence="10">Peptidyl-prolyl cis-trans isomerase</fullName>
        <ecNumber evidence="10">5.2.1.8</ecNumber>
    </recommendedName>
</protein>
<comment type="catalytic activity">
    <reaction evidence="1 9 10">
        <text>[protein]-peptidylproline (omega=180) = [protein]-peptidylproline (omega=0)</text>
        <dbReference type="Rhea" id="RHEA:16237"/>
        <dbReference type="Rhea" id="RHEA-COMP:10747"/>
        <dbReference type="Rhea" id="RHEA-COMP:10748"/>
        <dbReference type="ChEBI" id="CHEBI:83833"/>
        <dbReference type="ChEBI" id="CHEBI:83834"/>
        <dbReference type="EC" id="5.2.1.8"/>
    </reaction>
</comment>
<comment type="similarity">
    <text evidence="3 10">Belongs to the FKBP-type PPIase family.</text>
</comment>
<evidence type="ECO:0000313" key="13">
    <source>
        <dbReference type="Proteomes" id="UP000252355"/>
    </source>
</evidence>
<comment type="subcellular location">
    <subcellularLocation>
        <location evidence="2">Cytoplasm</location>
    </subcellularLocation>
</comment>
<dbReference type="InterPro" id="IPR046357">
    <property type="entry name" value="PPIase_dom_sf"/>
</dbReference>
<evidence type="ECO:0000256" key="7">
    <source>
        <dbReference type="ARBA" id="ARBA00023235"/>
    </source>
</evidence>
<evidence type="ECO:0000256" key="4">
    <source>
        <dbReference type="ARBA" id="ARBA00022490"/>
    </source>
</evidence>
<keyword evidence="6" id="KW-0143">Chaperone</keyword>
<evidence type="ECO:0000259" key="11">
    <source>
        <dbReference type="PROSITE" id="PS50059"/>
    </source>
</evidence>
<dbReference type="PANTHER" id="PTHR47861:SF3">
    <property type="entry name" value="FKBP-TYPE PEPTIDYL-PROLYL CIS-TRANS ISOMERASE SLYD"/>
    <property type="match status" value="1"/>
</dbReference>
<dbReference type="GO" id="GO:0005737">
    <property type="term" value="C:cytoplasm"/>
    <property type="evidence" value="ECO:0007669"/>
    <property type="project" value="UniProtKB-SubCell"/>
</dbReference>
<evidence type="ECO:0000256" key="5">
    <source>
        <dbReference type="ARBA" id="ARBA00023110"/>
    </source>
</evidence>
<proteinExistence type="inferred from homology"/>
<dbReference type="PROSITE" id="PS50059">
    <property type="entry name" value="FKBP_PPIASE"/>
    <property type="match status" value="1"/>
</dbReference>
<dbReference type="SUPFAM" id="SSF54534">
    <property type="entry name" value="FKBP-like"/>
    <property type="match status" value="1"/>
</dbReference>
<evidence type="ECO:0000256" key="3">
    <source>
        <dbReference type="ARBA" id="ARBA00006577"/>
    </source>
</evidence>
<dbReference type="GO" id="GO:0042026">
    <property type="term" value="P:protein refolding"/>
    <property type="evidence" value="ECO:0007669"/>
    <property type="project" value="UniProtKB-ARBA"/>
</dbReference>
<reference evidence="12 13" key="1">
    <citation type="submission" date="2018-05" db="EMBL/GenBank/DDBJ databases">
        <title>A metagenomic window into the 2 km-deep terrestrial subsurface aquifer revealed taxonomically and functionally diverse microbial community comprising novel uncultured bacterial lineages.</title>
        <authorList>
            <person name="Kadnikov V.V."/>
            <person name="Mardanov A.V."/>
            <person name="Beletsky A.V."/>
            <person name="Banks D."/>
            <person name="Pimenov N.V."/>
            <person name="Frank Y.A."/>
            <person name="Karnachuk O.V."/>
            <person name="Ravin N.V."/>
        </authorList>
    </citation>
    <scope>NUCLEOTIDE SEQUENCE [LARGE SCALE GENOMIC DNA]</scope>
    <source>
        <strain evidence="12">BY5</strain>
    </source>
</reference>
<dbReference type="AlphaFoldDB" id="A0A367ZJA7"/>
<keyword evidence="7 9" id="KW-0413">Isomerase</keyword>
<evidence type="ECO:0000256" key="9">
    <source>
        <dbReference type="PROSITE-ProRule" id="PRU00277"/>
    </source>
</evidence>
<organism evidence="12 13">
    <name type="scientific">Candidatus Ozemobacter sibiricus</name>
    <dbReference type="NCBI Taxonomy" id="2268124"/>
    <lineage>
        <taxon>Bacteria</taxon>
        <taxon>Candidatus Ozemobacteria</taxon>
        <taxon>Candidatus Ozemobacterales</taxon>
        <taxon>Candidatus Ozemobacteraceae</taxon>
        <taxon>Candidatus Ozemobacter</taxon>
    </lineage>
</organism>
<dbReference type="EC" id="5.2.1.8" evidence="10"/>
<sequence>METVANGHLVTVHYTGRLDTGEIFDTSEDREPLKFVIGRGTVIPGFENGIIGMSVGQQKKVIVPPSQGYGERNEKRLVRIDQSRLEGHQPRVGMHMQVELSDGRLAIATITAIENGKVTLDLNHPLAGRTLTFDIRLLEIADGSTWQDEECCGEHDGHCCGEHGDSCCG</sequence>
<comment type="function">
    <text evidence="8">Also involved in hydrogenase metallocenter assembly, probably by participating in the nickel insertion step. This function in hydrogenase biosynthesis requires chaperone activity and the presence of the metal-binding domain, but not PPIase activity.</text>
</comment>
<accession>A0A367ZJA7</accession>
<dbReference type="Proteomes" id="UP000252355">
    <property type="component" value="Unassembled WGS sequence"/>
</dbReference>
<keyword evidence="4" id="KW-0963">Cytoplasm</keyword>
<evidence type="ECO:0000256" key="6">
    <source>
        <dbReference type="ARBA" id="ARBA00023186"/>
    </source>
</evidence>
<dbReference type="PANTHER" id="PTHR47861">
    <property type="entry name" value="FKBP-TYPE PEPTIDYL-PROLYL CIS-TRANS ISOMERASE SLYD"/>
    <property type="match status" value="1"/>
</dbReference>
<dbReference type="Pfam" id="PF00254">
    <property type="entry name" value="FKBP_C"/>
    <property type="match status" value="1"/>
</dbReference>
<comment type="caution">
    <text evidence="12">The sequence shown here is derived from an EMBL/GenBank/DDBJ whole genome shotgun (WGS) entry which is preliminary data.</text>
</comment>